<accession>A0AAV4S9A8</accession>
<organism evidence="2 3">
    <name type="scientific">Caerostris extrusa</name>
    <name type="common">Bark spider</name>
    <name type="synonym">Caerostris bankana</name>
    <dbReference type="NCBI Taxonomy" id="172846"/>
    <lineage>
        <taxon>Eukaryota</taxon>
        <taxon>Metazoa</taxon>
        <taxon>Ecdysozoa</taxon>
        <taxon>Arthropoda</taxon>
        <taxon>Chelicerata</taxon>
        <taxon>Arachnida</taxon>
        <taxon>Araneae</taxon>
        <taxon>Araneomorphae</taxon>
        <taxon>Entelegynae</taxon>
        <taxon>Araneoidea</taxon>
        <taxon>Araneidae</taxon>
        <taxon>Caerostris</taxon>
    </lineage>
</organism>
<keyword evidence="3" id="KW-1185">Reference proteome</keyword>
<proteinExistence type="predicted"/>
<gene>
    <name evidence="2" type="ORF">CEXT_687991</name>
</gene>
<comment type="caution">
    <text evidence="2">The sequence shown here is derived from an EMBL/GenBank/DDBJ whole genome shotgun (WGS) entry which is preliminary data.</text>
</comment>
<evidence type="ECO:0000313" key="3">
    <source>
        <dbReference type="Proteomes" id="UP001054945"/>
    </source>
</evidence>
<sequence length="135" mass="14938">MLSRYPGVNVSIMARMSILRDNSLGNRGHPTNRKGSLPNTSCTVHGRRGGKRGPGDVLRPVRPLPGVRAQGQEDHPPACRVHEQSRFGVQQTGTLRQLLAYTSDGECNKTMEKKNICKWMNKKLFECVSLLSNPG</sequence>
<reference evidence="2 3" key="1">
    <citation type="submission" date="2021-06" db="EMBL/GenBank/DDBJ databases">
        <title>Caerostris extrusa draft genome.</title>
        <authorList>
            <person name="Kono N."/>
            <person name="Arakawa K."/>
        </authorList>
    </citation>
    <scope>NUCLEOTIDE SEQUENCE [LARGE SCALE GENOMIC DNA]</scope>
</reference>
<protein>
    <submittedName>
        <fullName evidence="2">Uncharacterized protein</fullName>
    </submittedName>
</protein>
<feature type="region of interest" description="Disordered" evidence="1">
    <location>
        <begin position="22"/>
        <end position="61"/>
    </location>
</feature>
<dbReference type="EMBL" id="BPLR01009086">
    <property type="protein sequence ID" value="GIY29529.1"/>
    <property type="molecule type" value="Genomic_DNA"/>
</dbReference>
<feature type="compositionally biased region" description="Polar residues" evidence="1">
    <location>
        <begin position="33"/>
        <end position="43"/>
    </location>
</feature>
<name>A0AAV4S9A8_CAEEX</name>
<dbReference type="Proteomes" id="UP001054945">
    <property type="component" value="Unassembled WGS sequence"/>
</dbReference>
<evidence type="ECO:0000256" key="1">
    <source>
        <dbReference type="SAM" id="MobiDB-lite"/>
    </source>
</evidence>
<evidence type="ECO:0000313" key="2">
    <source>
        <dbReference type="EMBL" id="GIY29529.1"/>
    </source>
</evidence>
<dbReference type="AlphaFoldDB" id="A0AAV4S9A8"/>